<comment type="caution">
    <text evidence="2">The sequence shown here is derived from an EMBL/GenBank/DDBJ whole genome shotgun (WGS) entry which is preliminary data.</text>
</comment>
<dbReference type="Proteomes" id="UP000607559">
    <property type="component" value="Unassembled WGS sequence"/>
</dbReference>
<name>A0A8J2UJ85_9BACT</name>
<dbReference type="AlphaFoldDB" id="A0A8J2UJ85"/>
<gene>
    <name evidence="2" type="ORF">GCM10011511_54760</name>
</gene>
<keyword evidence="3" id="KW-1185">Reference proteome</keyword>
<organism evidence="2 3">
    <name type="scientific">Puia dinghuensis</name>
    <dbReference type="NCBI Taxonomy" id="1792502"/>
    <lineage>
        <taxon>Bacteria</taxon>
        <taxon>Pseudomonadati</taxon>
        <taxon>Bacteroidota</taxon>
        <taxon>Chitinophagia</taxon>
        <taxon>Chitinophagales</taxon>
        <taxon>Chitinophagaceae</taxon>
        <taxon>Puia</taxon>
    </lineage>
</organism>
<accession>A0A8J2UJ85</accession>
<dbReference type="EMBL" id="BMJC01000007">
    <property type="protein sequence ID" value="GGB23913.1"/>
    <property type="molecule type" value="Genomic_DNA"/>
</dbReference>
<feature type="compositionally biased region" description="Basic and acidic residues" evidence="1">
    <location>
        <begin position="72"/>
        <end position="89"/>
    </location>
</feature>
<sequence length="96" mass="10878">MMSHYNTIPSIRILPLVLRLPRRITLRLLISLQLILESFRRIERRRRQLDIKSANGLASSVCVAAAAAKHMEDETKKGKDDKGQAKEEISLLPGDD</sequence>
<evidence type="ECO:0000256" key="1">
    <source>
        <dbReference type="SAM" id="MobiDB-lite"/>
    </source>
</evidence>
<protein>
    <submittedName>
        <fullName evidence="2">Uncharacterized protein</fullName>
    </submittedName>
</protein>
<evidence type="ECO:0000313" key="3">
    <source>
        <dbReference type="Proteomes" id="UP000607559"/>
    </source>
</evidence>
<evidence type="ECO:0000313" key="2">
    <source>
        <dbReference type="EMBL" id="GGB23913.1"/>
    </source>
</evidence>
<reference evidence="2" key="2">
    <citation type="submission" date="2020-09" db="EMBL/GenBank/DDBJ databases">
        <authorList>
            <person name="Sun Q."/>
            <person name="Zhou Y."/>
        </authorList>
    </citation>
    <scope>NUCLEOTIDE SEQUENCE</scope>
    <source>
        <strain evidence="2">CGMCC 1.15448</strain>
    </source>
</reference>
<proteinExistence type="predicted"/>
<feature type="region of interest" description="Disordered" evidence="1">
    <location>
        <begin position="72"/>
        <end position="96"/>
    </location>
</feature>
<reference evidence="2" key="1">
    <citation type="journal article" date="2014" name="Int. J. Syst. Evol. Microbiol.">
        <title>Complete genome sequence of Corynebacterium casei LMG S-19264T (=DSM 44701T), isolated from a smear-ripened cheese.</title>
        <authorList>
            <consortium name="US DOE Joint Genome Institute (JGI-PGF)"/>
            <person name="Walter F."/>
            <person name="Albersmeier A."/>
            <person name="Kalinowski J."/>
            <person name="Ruckert C."/>
        </authorList>
    </citation>
    <scope>NUCLEOTIDE SEQUENCE</scope>
    <source>
        <strain evidence="2">CGMCC 1.15448</strain>
    </source>
</reference>